<accession>A0A5J9T2F2</accession>
<protein>
    <recommendedName>
        <fullName evidence="1">RNA-dependent RNA polymerase</fullName>
        <ecNumber evidence="1">2.7.7.48</ecNumber>
    </recommendedName>
</protein>
<dbReference type="PANTHER" id="PTHR23079">
    <property type="entry name" value="RNA-DEPENDENT RNA POLYMERASE"/>
    <property type="match status" value="1"/>
</dbReference>
<dbReference type="InterPro" id="IPR057596">
    <property type="entry name" value="RDRP_core"/>
</dbReference>
<dbReference type="EC" id="2.7.7.48" evidence="1"/>
<evidence type="ECO:0000313" key="3">
    <source>
        <dbReference type="EMBL" id="TVU05519.1"/>
    </source>
</evidence>
<feature type="non-terminal residue" evidence="3">
    <location>
        <position position="292"/>
    </location>
</feature>
<organism evidence="3 4">
    <name type="scientific">Eragrostis curvula</name>
    <name type="common">weeping love grass</name>
    <dbReference type="NCBI Taxonomy" id="38414"/>
    <lineage>
        <taxon>Eukaryota</taxon>
        <taxon>Viridiplantae</taxon>
        <taxon>Streptophyta</taxon>
        <taxon>Embryophyta</taxon>
        <taxon>Tracheophyta</taxon>
        <taxon>Spermatophyta</taxon>
        <taxon>Magnoliopsida</taxon>
        <taxon>Liliopsida</taxon>
        <taxon>Poales</taxon>
        <taxon>Poaceae</taxon>
        <taxon>PACMAD clade</taxon>
        <taxon>Chloridoideae</taxon>
        <taxon>Eragrostideae</taxon>
        <taxon>Eragrostidinae</taxon>
        <taxon>Eragrostis</taxon>
    </lineage>
</organism>
<dbReference type="AlphaFoldDB" id="A0A5J9T2F2"/>
<keyword evidence="4" id="KW-1185">Reference proteome</keyword>
<dbReference type="GO" id="GO:0003723">
    <property type="term" value="F:RNA binding"/>
    <property type="evidence" value="ECO:0007669"/>
    <property type="project" value="UniProtKB-KW"/>
</dbReference>
<feature type="non-terminal residue" evidence="3">
    <location>
        <position position="1"/>
    </location>
</feature>
<feature type="domain" description="RDRP core" evidence="2">
    <location>
        <begin position="1"/>
        <end position="241"/>
    </location>
</feature>
<gene>
    <name evidence="3" type="ORF">EJB05_48685</name>
</gene>
<dbReference type="GO" id="GO:0030422">
    <property type="term" value="P:siRNA processing"/>
    <property type="evidence" value="ECO:0007669"/>
    <property type="project" value="TreeGrafter"/>
</dbReference>
<evidence type="ECO:0000259" key="2">
    <source>
        <dbReference type="Pfam" id="PF05183"/>
    </source>
</evidence>
<dbReference type="OrthoDB" id="6513042at2759"/>
<proteinExistence type="inferred from homology"/>
<dbReference type="InterPro" id="IPR007855">
    <property type="entry name" value="RDRP"/>
</dbReference>
<keyword evidence="1" id="KW-0696">RNA-directed RNA polymerase</keyword>
<comment type="caution">
    <text evidence="3">The sequence shown here is derived from an EMBL/GenBank/DDBJ whole genome shotgun (WGS) entry which is preliminary data.</text>
</comment>
<comment type="function">
    <text evidence="1">Probably involved in the RNA silencing pathway and required for the generation of small interfering RNAs (siRNAs).</text>
</comment>
<dbReference type="PANTHER" id="PTHR23079:SF33">
    <property type="entry name" value="RNA-DEPENDENT RNA POLYMERASE"/>
    <property type="match status" value="1"/>
</dbReference>
<keyword evidence="1" id="KW-0808">Transferase</keyword>
<dbReference type="Gramene" id="TVU05519">
    <property type="protein sequence ID" value="TVU05519"/>
    <property type="gene ID" value="EJB05_48685"/>
</dbReference>
<dbReference type="EMBL" id="RWGY01000051">
    <property type="protein sequence ID" value="TVU05519.1"/>
    <property type="molecule type" value="Genomic_DNA"/>
</dbReference>
<keyword evidence="1" id="KW-0943">RNA-mediated gene silencing</keyword>
<dbReference type="GO" id="GO:0031380">
    <property type="term" value="C:nuclear RNA-directed RNA polymerase complex"/>
    <property type="evidence" value="ECO:0007669"/>
    <property type="project" value="TreeGrafter"/>
</dbReference>
<dbReference type="Proteomes" id="UP000324897">
    <property type="component" value="Unassembled WGS sequence"/>
</dbReference>
<name>A0A5J9T2F2_9POAL</name>
<dbReference type="Pfam" id="PF05183">
    <property type="entry name" value="RdRP"/>
    <property type="match status" value="1"/>
</dbReference>
<comment type="similarity">
    <text evidence="1">Belongs to the RdRP family.</text>
</comment>
<comment type="catalytic activity">
    <reaction evidence="1">
        <text>RNA(n) + a ribonucleoside 5'-triphosphate = RNA(n+1) + diphosphate</text>
        <dbReference type="Rhea" id="RHEA:21248"/>
        <dbReference type="Rhea" id="RHEA-COMP:14527"/>
        <dbReference type="Rhea" id="RHEA-COMP:17342"/>
        <dbReference type="ChEBI" id="CHEBI:33019"/>
        <dbReference type="ChEBI" id="CHEBI:61557"/>
        <dbReference type="ChEBI" id="CHEBI:140395"/>
        <dbReference type="EC" id="2.7.7.48"/>
    </reaction>
</comment>
<evidence type="ECO:0000313" key="4">
    <source>
        <dbReference type="Proteomes" id="UP000324897"/>
    </source>
</evidence>
<keyword evidence="1" id="KW-0694">RNA-binding</keyword>
<reference evidence="3 4" key="1">
    <citation type="journal article" date="2019" name="Sci. Rep.">
        <title>A high-quality genome of Eragrostis curvula grass provides insights into Poaceae evolution and supports new strategies to enhance forage quality.</title>
        <authorList>
            <person name="Carballo J."/>
            <person name="Santos B.A.C.M."/>
            <person name="Zappacosta D."/>
            <person name="Garbus I."/>
            <person name="Selva J.P."/>
            <person name="Gallo C.A."/>
            <person name="Diaz A."/>
            <person name="Albertini E."/>
            <person name="Caccamo M."/>
            <person name="Echenique V."/>
        </authorList>
    </citation>
    <scope>NUCLEOTIDE SEQUENCE [LARGE SCALE GENOMIC DNA]</scope>
    <source>
        <strain evidence="4">cv. Victoria</strain>
        <tissue evidence="3">Leaf</tissue>
    </source>
</reference>
<dbReference type="GO" id="GO:0003968">
    <property type="term" value="F:RNA-directed RNA polymerase activity"/>
    <property type="evidence" value="ECO:0007669"/>
    <property type="project" value="UniProtKB-KW"/>
</dbReference>
<evidence type="ECO:0000256" key="1">
    <source>
        <dbReference type="RuleBase" id="RU363098"/>
    </source>
</evidence>
<keyword evidence="1" id="KW-0548">Nucleotidyltransferase</keyword>
<sequence length="292" mass="33266">MSKFESTHSVLEMISWKRFHLGFLNSQIITLLTALGFPNKVFWQMQETMVQNLDRILSGKDITFEIATSCPVKRGTTLRLMLSAGFDPATEPHLYMSYAFGYMRVPSFGQLDHMIRTSQLQGLWEKTKIFVPKAIRWFMRTMFYLSSYPSPNNCFIKHNSRFLWANKNKVIVGTVVMPTNLCLHPGDVRILEAMDVPELRHLVDFLIFPKKDQRPHANLNEASRSDLDGDVYFVTWDEKLGAGCLTKMEMGLRRSARLAVKDLEATTKPIDPGGEAEKAMVLGLVAGDKQLL</sequence>